<keyword evidence="10" id="KW-0479">Metal-binding</keyword>
<protein>
    <recommendedName>
        <fullName evidence="6">protein xylosyltransferase</fullName>
        <ecNumber evidence="6">2.4.2.26</ecNumber>
    </recommendedName>
    <alternativeName>
        <fullName evidence="18">Peptide O-xylosyltransferase</fullName>
    </alternativeName>
</protein>
<keyword evidence="9" id="KW-0812">Transmembrane</keyword>
<dbReference type="WBParaSite" id="HNAJ_0001074401-mRNA-1">
    <property type="protein sequence ID" value="HNAJ_0001074401-mRNA-1"/>
    <property type="gene ID" value="HNAJ_0001074401"/>
</dbReference>
<comment type="pathway">
    <text evidence="3">Glycan metabolism; chondroitin sulfate biosynthesis.</text>
</comment>
<dbReference type="Proteomes" id="UP000278807">
    <property type="component" value="Unassembled WGS sequence"/>
</dbReference>
<evidence type="ECO:0000256" key="18">
    <source>
        <dbReference type="ARBA" id="ARBA00042865"/>
    </source>
</evidence>
<evidence type="ECO:0000256" key="15">
    <source>
        <dbReference type="ARBA" id="ARBA00023136"/>
    </source>
</evidence>
<dbReference type="AlphaFoldDB" id="A0A0R3TSU6"/>
<evidence type="ECO:0000313" key="22">
    <source>
        <dbReference type="Proteomes" id="UP000278807"/>
    </source>
</evidence>
<evidence type="ECO:0000256" key="4">
    <source>
        <dbReference type="ARBA" id="ARBA00005093"/>
    </source>
</evidence>
<dbReference type="GO" id="GO:0030158">
    <property type="term" value="F:protein xylosyltransferase activity"/>
    <property type="evidence" value="ECO:0007669"/>
    <property type="project" value="UniProtKB-EC"/>
</dbReference>
<dbReference type="Pfam" id="PF01822">
    <property type="entry name" value="WSC"/>
    <property type="match status" value="1"/>
</dbReference>
<evidence type="ECO:0000256" key="14">
    <source>
        <dbReference type="ARBA" id="ARBA00023034"/>
    </source>
</evidence>
<gene>
    <name evidence="21" type="ORF">HNAJ_LOCUS10739</name>
</gene>
<evidence type="ECO:0000256" key="6">
    <source>
        <dbReference type="ARBA" id="ARBA00011972"/>
    </source>
</evidence>
<dbReference type="PROSITE" id="PS51212">
    <property type="entry name" value="WSC"/>
    <property type="match status" value="1"/>
</dbReference>
<keyword evidence="22" id="KW-1185">Reference proteome</keyword>
<proteinExistence type="inferred from homology"/>
<evidence type="ECO:0000313" key="23">
    <source>
        <dbReference type="WBParaSite" id="HNAJ_0001074401-mRNA-1"/>
    </source>
</evidence>
<comment type="catalytic activity">
    <reaction evidence="19">
        <text>UDP-alpha-D-xylose + L-seryl-[protein] = 3-O-(beta-D-xylosyl)-L-seryl-[protein] + UDP + H(+)</text>
        <dbReference type="Rhea" id="RHEA:50192"/>
        <dbReference type="Rhea" id="RHEA-COMP:9863"/>
        <dbReference type="Rhea" id="RHEA-COMP:12567"/>
        <dbReference type="ChEBI" id="CHEBI:15378"/>
        <dbReference type="ChEBI" id="CHEBI:29999"/>
        <dbReference type="ChEBI" id="CHEBI:57632"/>
        <dbReference type="ChEBI" id="CHEBI:58223"/>
        <dbReference type="ChEBI" id="CHEBI:132085"/>
        <dbReference type="EC" id="2.4.2.26"/>
    </reaction>
</comment>
<evidence type="ECO:0000256" key="11">
    <source>
        <dbReference type="ARBA" id="ARBA00022824"/>
    </source>
</evidence>
<dbReference type="PANTHER" id="PTHR46025">
    <property type="entry name" value="XYLOSYLTRANSFERASE OXT"/>
    <property type="match status" value="1"/>
</dbReference>
<reference evidence="23" key="1">
    <citation type="submission" date="2017-02" db="UniProtKB">
        <authorList>
            <consortium name="WormBaseParasite"/>
        </authorList>
    </citation>
    <scope>IDENTIFICATION</scope>
</reference>
<evidence type="ECO:0000256" key="9">
    <source>
        <dbReference type="ARBA" id="ARBA00022692"/>
    </source>
</evidence>
<keyword evidence="14" id="KW-0333">Golgi apparatus</keyword>
<evidence type="ECO:0000256" key="17">
    <source>
        <dbReference type="ARBA" id="ARBA00023180"/>
    </source>
</evidence>
<comment type="pathway">
    <text evidence="4">Glycan metabolism; heparan sulfate biosynthesis.</text>
</comment>
<comment type="subcellular location">
    <subcellularLocation>
        <location evidence="2">Endoplasmic reticulum membrane</location>
        <topology evidence="2">Single-pass type II membrane protein</topology>
    </subcellularLocation>
    <subcellularLocation>
        <location evidence="1">Golgi apparatus membrane</location>
        <topology evidence="1">Single-pass type II membrane protein</topology>
    </subcellularLocation>
</comment>
<dbReference type="GO" id="GO:0005789">
    <property type="term" value="C:endoplasmic reticulum membrane"/>
    <property type="evidence" value="ECO:0007669"/>
    <property type="project" value="UniProtKB-SubCell"/>
</dbReference>
<dbReference type="EMBL" id="UZAE01013191">
    <property type="protein sequence ID" value="VDO08652.1"/>
    <property type="molecule type" value="Genomic_DNA"/>
</dbReference>
<dbReference type="OrthoDB" id="2019572at2759"/>
<evidence type="ECO:0000256" key="12">
    <source>
        <dbReference type="ARBA" id="ARBA00022968"/>
    </source>
</evidence>
<evidence type="ECO:0000256" key="7">
    <source>
        <dbReference type="ARBA" id="ARBA00022676"/>
    </source>
</evidence>
<sequence length="757" mass="86031">MASLNDDWRHVGCYYYERAKTPLKLVFYNETERNSIRHCVHACKWAGLAYAGLAEGTLCYCDRQLPVFMLPAKEEDSIPCPATSSWETCGGKNAIDIYATGVAEDLTFSAPILSDANPIVSPGGMASISDDFNHVRVVYVLVLTGRSWRQVQRMFRLLYHTSNYFYIHVDLLEEVFPYNVHVTSNRLNPLWGAPKLLDLIITIVQDLFENFPHWKWDFFINLSETDLPVIPVGKLIQLLGSHRGRIFLRQSNEEIFKYIHAEGLGYAFLHCGDYIWRVGQRPPLEGIVIHGGSDWLILPRAFAYYSAYSNDSLVRELRAWFQNAILPVETFFHTLAYNSHFCDRIVNTNLRLINWQRPRGCSCKKTSVADWCGCSPSVFSGPQAMIGLLDVLNMDSNPVAFARKFDSTIDVAMVNYMERKLLKRQLPFYEGTDLYMESVYSSQFDGQRAPLHVLEGIRRLLQMGCSLHSKALANVCNDSNKIDPRLQPTEVYALFNASQSLGKLNYTSIEDHFAVDGFLPTSLLTTPLPLRLLNHPSLVLRFSDKEVLYRPHGTQVQNWISSRPLEDIKPGEIYYFEVGSNFDAKEMIFRNYLRFPPRLRPATSPLTILVIWRVSKTPPSPLSITLHSLTGDSSICNFKLPRNIQKDPLYPGLPDFRSSFLELNFSSCTFPQSRNVSFELFVNGHVENGTAISTIFREYLEVDKLWKAVDICEAGECALKVWSASRVDRKSALGCLDARTGLLHVGNTATDLLDFPI</sequence>
<keyword evidence="7" id="KW-0328">Glycosyltransferase</keyword>
<comment type="similarity">
    <text evidence="5">Belongs to the glycosyltransferase 14 family. XylT subfamily.</text>
</comment>
<dbReference type="InterPro" id="IPR043538">
    <property type="entry name" value="XYLT"/>
</dbReference>
<evidence type="ECO:0000256" key="19">
    <source>
        <dbReference type="ARBA" id="ARBA00047847"/>
    </source>
</evidence>
<keyword evidence="15" id="KW-0472">Membrane</keyword>
<dbReference type="GO" id="GO:0046872">
    <property type="term" value="F:metal ion binding"/>
    <property type="evidence" value="ECO:0007669"/>
    <property type="project" value="UniProtKB-KW"/>
</dbReference>
<dbReference type="SMART" id="SM00321">
    <property type="entry name" value="WSC"/>
    <property type="match status" value="1"/>
</dbReference>
<dbReference type="InterPro" id="IPR002889">
    <property type="entry name" value="WSC_carb-bd"/>
</dbReference>
<dbReference type="STRING" id="102285.A0A0R3TSU6"/>
<dbReference type="GO" id="GO:0015012">
    <property type="term" value="P:heparan sulfate proteoglycan biosynthetic process"/>
    <property type="evidence" value="ECO:0007669"/>
    <property type="project" value="UniProtKB-UniPathway"/>
</dbReference>
<evidence type="ECO:0000313" key="21">
    <source>
        <dbReference type="EMBL" id="VDO08652.1"/>
    </source>
</evidence>
<accession>A0A0R3TSU6</accession>
<evidence type="ECO:0000256" key="5">
    <source>
        <dbReference type="ARBA" id="ARBA00010195"/>
    </source>
</evidence>
<keyword evidence="17" id="KW-0325">Glycoprotein</keyword>
<evidence type="ECO:0000256" key="8">
    <source>
        <dbReference type="ARBA" id="ARBA00022679"/>
    </source>
</evidence>
<keyword evidence="16" id="KW-1015">Disulfide bond</keyword>
<dbReference type="EC" id="2.4.2.26" evidence="6"/>
<evidence type="ECO:0000256" key="1">
    <source>
        <dbReference type="ARBA" id="ARBA00004323"/>
    </source>
</evidence>
<evidence type="ECO:0000256" key="10">
    <source>
        <dbReference type="ARBA" id="ARBA00022723"/>
    </source>
</evidence>
<evidence type="ECO:0000256" key="2">
    <source>
        <dbReference type="ARBA" id="ARBA00004648"/>
    </source>
</evidence>
<organism evidence="23">
    <name type="scientific">Rodentolepis nana</name>
    <name type="common">Dwarf tapeworm</name>
    <name type="synonym">Hymenolepis nana</name>
    <dbReference type="NCBI Taxonomy" id="102285"/>
    <lineage>
        <taxon>Eukaryota</taxon>
        <taxon>Metazoa</taxon>
        <taxon>Spiralia</taxon>
        <taxon>Lophotrochozoa</taxon>
        <taxon>Platyhelminthes</taxon>
        <taxon>Cestoda</taxon>
        <taxon>Eucestoda</taxon>
        <taxon>Cyclophyllidea</taxon>
        <taxon>Hymenolepididae</taxon>
        <taxon>Rodentolepis</taxon>
    </lineage>
</organism>
<dbReference type="PANTHER" id="PTHR46025:SF3">
    <property type="entry name" value="XYLOSYLTRANSFERASE OXT"/>
    <property type="match status" value="1"/>
</dbReference>
<reference evidence="21 22" key="2">
    <citation type="submission" date="2018-11" db="EMBL/GenBank/DDBJ databases">
        <authorList>
            <consortium name="Pathogen Informatics"/>
        </authorList>
    </citation>
    <scope>NUCLEOTIDE SEQUENCE [LARGE SCALE GENOMIC DNA]</scope>
</reference>
<keyword evidence="11" id="KW-0256">Endoplasmic reticulum</keyword>
<keyword evidence="12" id="KW-0735">Signal-anchor</keyword>
<keyword evidence="8" id="KW-0808">Transferase</keyword>
<dbReference type="GO" id="GO:0050650">
    <property type="term" value="P:chondroitin sulfate proteoglycan biosynthetic process"/>
    <property type="evidence" value="ECO:0007669"/>
    <property type="project" value="TreeGrafter"/>
</dbReference>
<dbReference type="GO" id="GO:0000139">
    <property type="term" value="C:Golgi membrane"/>
    <property type="evidence" value="ECO:0007669"/>
    <property type="project" value="UniProtKB-SubCell"/>
</dbReference>
<name>A0A0R3TSU6_RODNA</name>
<keyword evidence="13" id="KW-1133">Transmembrane helix</keyword>
<dbReference type="InterPro" id="IPR003406">
    <property type="entry name" value="Glyco_trans_14"/>
</dbReference>
<dbReference type="UniPathway" id="UPA00756"/>
<dbReference type="UniPathway" id="UPA00755"/>
<evidence type="ECO:0000256" key="16">
    <source>
        <dbReference type="ARBA" id="ARBA00023157"/>
    </source>
</evidence>
<dbReference type="Pfam" id="PF02485">
    <property type="entry name" value="Branch"/>
    <property type="match status" value="1"/>
</dbReference>
<evidence type="ECO:0000256" key="13">
    <source>
        <dbReference type="ARBA" id="ARBA00022989"/>
    </source>
</evidence>
<feature type="domain" description="WSC" evidence="20">
    <location>
        <begin position="7"/>
        <end position="101"/>
    </location>
</feature>
<evidence type="ECO:0000256" key="3">
    <source>
        <dbReference type="ARBA" id="ARBA00004840"/>
    </source>
</evidence>
<evidence type="ECO:0000259" key="20">
    <source>
        <dbReference type="PROSITE" id="PS51212"/>
    </source>
</evidence>